<organism evidence="1">
    <name type="scientific">Ligamenvirales sp</name>
    <dbReference type="NCBI Taxonomy" id="2832923"/>
    <lineage>
        <taxon>Viruses</taxon>
        <taxon>Adnaviria</taxon>
        <taxon>Zilligvirae</taxon>
        <taxon>Taleaviricota</taxon>
        <taxon>Tokiviricetes</taxon>
        <taxon>Ligamenvirales</taxon>
    </lineage>
</organism>
<dbReference type="EMBL" id="PP467602">
    <property type="protein sequence ID" value="WYC14523.1"/>
    <property type="molecule type" value="Genomic_DNA"/>
</dbReference>
<accession>A0AAU6PX59</accession>
<reference evidence="1" key="2">
    <citation type="submission" date="2024-03" db="EMBL/GenBank/DDBJ databases">
        <authorList>
            <person name="Roux S."/>
            <person name="Duan C."/>
        </authorList>
    </citation>
    <scope>NUCLEOTIDE SEQUENCE</scope>
    <source>
        <strain evidence="1">Chiyou-1</strain>
    </source>
</reference>
<sequence>MICPLLGRCTEKVTYDKYVNICSNIARDAFKECDVWRKLTAEAKTPGEWSRLISVMPAT</sequence>
<proteinExistence type="predicted"/>
<reference evidence="1" key="1">
    <citation type="journal article" date="2023" name="ISME Commun">
        <title>Diversity of Bathyarchaeia viruses in metagenomes and virus-encoded CRISPR system components.</title>
        <authorList>
            <person name="Duan C."/>
            <person name="Liu Y."/>
            <person name="Liu Y."/>
            <person name="Liu L."/>
            <person name="Cai M."/>
            <person name="Zhang R."/>
            <person name="Zeng Q."/>
            <person name="Koonin E.V."/>
            <person name="Krupovic M."/>
            <person name="Li M."/>
        </authorList>
    </citation>
    <scope>NUCLEOTIDE SEQUENCE</scope>
    <source>
        <strain evidence="1">Chiyou-1</strain>
    </source>
</reference>
<protein>
    <submittedName>
        <fullName evidence="1">Uncharacterized protein</fullName>
    </submittedName>
</protein>
<name>A0AAU6PX59_9VIRU</name>
<evidence type="ECO:0000313" key="1">
    <source>
        <dbReference type="EMBL" id="WYC14523.1"/>
    </source>
</evidence>